<proteinExistence type="predicted"/>
<dbReference type="InParanoid" id="A0A1P8B5Z9"/>
<keyword evidence="1" id="KW-1133">Transmembrane helix</keyword>
<protein>
    <submittedName>
        <fullName evidence="3">Transmembrane protein</fullName>
    </submittedName>
</protein>
<dbReference type="Proteomes" id="UP000006548">
    <property type="component" value="Chromosome 4"/>
</dbReference>
<dbReference type="EMBL" id="CP002687">
    <property type="protein sequence ID" value="ANM67019.1"/>
    <property type="molecule type" value="Genomic_DNA"/>
</dbReference>
<organism evidence="3 4">
    <name type="scientific">Arabidopsis thaliana</name>
    <name type="common">Mouse-ear cress</name>
    <dbReference type="NCBI Taxonomy" id="3702"/>
    <lineage>
        <taxon>Eukaryota</taxon>
        <taxon>Viridiplantae</taxon>
        <taxon>Streptophyta</taxon>
        <taxon>Embryophyta</taxon>
        <taxon>Tracheophyta</taxon>
        <taxon>Spermatophyta</taxon>
        <taxon>Magnoliopsida</taxon>
        <taxon>eudicotyledons</taxon>
        <taxon>Gunneridae</taxon>
        <taxon>Pentapetalae</taxon>
        <taxon>rosids</taxon>
        <taxon>malvids</taxon>
        <taxon>Brassicales</taxon>
        <taxon>Brassicaceae</taxon>
        <taxon>Camelineae</taxon>
        <taxon>Arabidopsis</taxon>
    </lineage>
</organism>
<evidence type="ECO:0000256" key="1">
    <source>
        <dbReference type="SAM" id="Phobius"/>
    </source>
</evidence>
<sequence length="122" mass="14227">MLPSKNLMRYQANQMEHSLHRKALRNEFIVAFMQPFGGMKELHQNLDITAISELSSWNRMQKDEDVYNFFEPELIKKTKSPPSSGSDSPKKFVSLYLFVTIFPLFPNGFINFFLKNLSCVRS</sequence>
<keyword evidence="4" id="KW-1185">Reference proteome</keyword>
<feature type="transmembrane region" description="Helical" evidence="1">
    <location>
        <begin position="93"/>
        <end position="114"/>
    </location>
</feature>
<accession>A0A1P8B5Z9</accession>
<gene>
    <name evidence="2 3" type="ordered locus">At4g27565</name>
</gene>
<reference evidence="4" key="2">
    <citation type="journal article" date="2017" name="Plant J.">
        <title>Araport11: a complete reannotation of the Arabidopsis thaliana reference genome.</title>
        <authorList>
            <person name="Cheng C.Y."/>
            <person name="Krishnakumar V."/>
            <person name="Chan A.P."/>
            <person name="Thibaud-Nissen F."/>
            <person name="Schobel S."/>
            <person name="Town C.D."/>
        </authorList>
    </citation>
    <scope>GENOME REANNOTATION</scope>
    <source>
        <strain evidence="4">cv. Columbia</strain>
    </source>
</reference>
<keyword evidence="1 3" id="KW-0812">Transmembrane</keyword>
<evidence type="ECO:0000313" key="2">
    <source>
        <dbReference type="Araport" id="AT4G27565"/>
    </source>
</evidence>
<evidence type="ECO:0000313" key="3">
    <source>
        <dbReference type="EMBL" id="ANM67019.1"/>
    </source>
</evidence>
<dbReference type="ExpressionAtlas" id="A0A1P8B5Z9">
    <property type="expression patterns" value="baseline"/>
</dbReference>
<reference evidence="3 4" key="1">
    <citation type="journal article" date="1999" name="Nature">
        <title>Sequence and analysis of chromosome 4 of the plant Arabidopsis thaliana.</title>
        <authorList>
            <consortium name="EU"/>
            <consortium name="CSHL and WU Arabidopsis Sequencing Project"/>
            <person name="Mayer K."/>
            <person name="Schuller C."/>
            <person name="Wambutt R."/>
            <person name="Murphy G."/>
            <person name="Volckaert G."/>
            <person name="Pohl T."/>
            <person name="Dusterhoft A."/>
            <person name="Stiekema W."/>
            <person name="Entian K.D."/>
            <person name="Terryn N."/>
            <person name="Harris B."/>
            <person name="Ansorge W."/>
            <person name="Brandt P."/>
            <person name="Grivell L."/>
            <person name="Rieger M."/>
            <person name="Weichselgartner M."/>
            <person name="de Simone V."/>
            <person name="Obermaier B."/>
            <person name="Mache R."/>
            <person name="Muller M."/>
            <person name="Kreis M."/>
            <person name="Delseny M."/>
            <person name="Puigdomenech P."/>
            <person name="Watson M."/>
            <person name="Schmidtheini T."/>
            <person name="Reichert B."/>
            <person name="Portatelle D."/>
            <person name="Perez-Alonso M."/>
            <person name="Boutry M."/>
            <person name="Bancroft I."/>
            <person name="Vos P."/>
            <person name="Hoheisel J."/>
            <person name="Zimmermann W."/>
            <person name="Wedler H."/>
            <person name="Ridley P."/>
            <person name="Langham S.A."/>
            <person name="McCullagh B."/>
            <person name="Bilham L."/>
            <person name="Robben J."/>
            <person name="Van der Schueren J."/>
            <person name="Grymonprez B."/>
            <person name="Chuang Y.J."/>
            <person name="Vandenbussche F."/>
            <person name="Braeken M."/>
            <person name="Weltjens I."/>
            <person name="Voet M."/>
            <person name="Bastiaens I."/>
            <person name="Aert R."/>
            <person name="Defoor E."/>
            <person name="Weitzenegger T."/>
            <person name="Bothe G."/>
            <person name="Ramsperger U."/>
            <person name="Hilbert H."/>
            <person name="Braun M."/>
            <person name="Holzer E."/>
            <person name="Brandt A."/>
            <person name="Peters S."/>
            <person name="van Staveren M."/>
            <person name="Dirske W."/>
            <person name="Mooijman P."/>
            <person name="Klein Lankhorst R."/>
            <person name="Rose M."/>
            <person name="Hauf J."/>
            <person name="Kotter P."/>
            <person name="Berneiser S."/>
            <person name="Hempel S."/>
            <person name="Feldpausch M."/>
            <person name="Lamberth S."/>
            <person name="Van den Daele H."/>
            <person name="De Keyser A."/>
            <person name="Buysshaert C."/>
            <person name="Gielen J."/>
            <person name="Villarroel R."/>
            <person name="De Clercq R."/>
            <person name="Van Montagu M."/>
            <person name="Rogers J."/>
            <person name="Cronin A."/>
            <person name="Quail M."/>
            <person name="Bray-Allen S."/>
            <person name="Clark L."/>
            <person name="Doggett J."/>
            <person name="Hall S."/>
            <person name="Kay M."/>
            <person name="Lennard N."/>
            <person name="McLay K."/>
            <person name="Mayes R."/>
            <person name="Pettett A."/>
            <person name="Rajandream M.A."/>
            <person name="Lyne M."/>
            <person name="Benes V."/>
            <person name="Rechmann S."/>
            <person name="Borkova D."/>
            <person name="Blocker H."/>
            <person name="Scharfe M."/>
            <person name="Grimm M."/>
            <person name="Lohnert T.H."/>
            <person name="Dose S."/>
            <person name="de Haan M."/>
            <person name="Maarse A."/>
            <person name="Schafer M."/>
            <person name="Muller-Auer S."/>
            <person name="Gabel C."/>
            <person name="Fuchs M."/>
            <person name="Fartmann B."/>
            <person name="Granderath K."/>
            <person name="Dauner D."/>
            <person name="Herzl A."/>
            <person name="Neumann S."/>
            <person name="Argiriou A."/>
            <person name="Vitale D."/>
            <person name="Liguori R."/>
            <person name="Piravandi E."/>
            <person name="Massenet O."/>
            <person name="Quigley F."/>
            <person name="Clabauld G."/>
            <person name="Mundlein A."/>
            <person name="Felber R."/>
            <person name="Schnabl S."/>
            <person name="Hiller R."/>
            <person name="Schmidt W."/>
            <person name="Lecharny A."/>
            <person name="Aubourg S."/>
            <person name="Chefdor F."/>
            <person name="Cooke R."/>
            <person name="Berger C."/>
            <person name="Montfort A."/>
            <person name="Casacuberta E."/>
            <person name="Gibbons T."/>
            <person name="Weber N."/>
            <person name="Vandenbol M."/>
            <person name="Bargues M."/>
            <person name="Terol J."/>
            <person name="Torres A."/>
            <person name="Perez-Perez A."/>
            <person name="Purnelle B."/>
            <person name="Bent E."/>
            <person name="Johnson S."/>
            <person name="Tacon D."/>
            <person name="Jesse T."/>
            <person name="Heijnen L."/>
            <person name="Schwarz S."/>
            <person name="Scholler P."/>
            <person name="Heber S."/>
            <person name="Francs P."/>
            <person name="Bielke C."/>
            <person name="Frishman D."/>
            <person name="Haase D."/>
            <person name="Lemcke K."/>
            <person name="Mewes H.W."/>
            <person name="Stocker S."/>
            <person name="Zaccaria P."/>
            <person name="Bevan M."/>
            <person name="Wilson R.K."/>
            <person name="de la Bastide M."/>
            <person name="Habermann K."/>
            <person name="Parnell L."/>
            <person name="Dedhia N."/>
            <person name="Gnoj L."/>
            <person name="Schutz K."/>
            <person name="Huang E."/>
            <person name="Spiegel L."/>
            <person name="Sehkon M."/>
            <person name="Murray J."/>
            <person name="Sheet P."/>
            <person name="Cordes M."/>
            <person name="Abu-Threideh J."/>
            <person name="Stoneking T."/>
            <person name="Kalicki J."/>
            <person name="Graves T."/>
            <person name="Harmon G."/>
            <person name="Edwards J."/>
            <person name="Latreille P."/>
            <person name="Courtney L."/>
            <person name="Cloud J."/>
            <person name="Abbott A."/>
            <person name="Scott K."/>
            <person name="Johnson D."/>
            <person name="Minx P."/>
            <person name="Bentley D."/>
            <person name="Fulton B."/>
            <person name="Miller N."/>
            <person name="Greco T."/>
            <person name="Kemp K."/>
            <person name="Kramer J."/>
            <person name="Fulton L."/>
            <person name="Mardis E."/>
            <person name="Dante M."/>
            <person name="Pepin K."/>
            <person name="Hillier L."/>
            <person name="Nelson J."/>
            <person name="Spieth J."/>
            <person name="Ryan E."/>
            <person name="Andrews S."/>
            <person name="Geisel C."/>
            <person name="Layman D."/>
            <person name="Du H."/>
            <person name="Ali J."/>
            <person name="Berghoff A."/>
            <person name="Jones K."/>
            <person name="Drone K."/>
            <person name="Cotton M."/>
            <person name="Joshu C."/>
            <person name="Antonoiu B."/>
            <person name="Zidanic M."/>
            <person name="Strong C."/>
            <person name="Sun H."/>
            <person name="Lamar B."/>
            <person name="Yordan C."/>
            <person name="Ma P."/>
            <person name="Zhong J."/>
            <person name="Preston R."/>
            <person name="Vil D."/>
            <person name="Shekher M."/>
            <person name="Matero A."/>
            <person name="Shah R."/>
            <person name="Swaby I.K."/>
            <person name="O'Shaughnessy A."/>
            <person name="Rodriguez M."/>
            <person name="Hoffmann J."/>
            <person name="Till S."/>
            <person name="Granat S."/>
            <person name="Shohdy N."/>
            <person name="Hasegawa A."/>
            <person name="Hameed A."/>
            <person name="Lodhi M."/>
            <person name="Johnson A."/>
            <person name="Chen E."/>
            <person name="Marra M."/>
            <person name="Martienssen R."/>
            <person name="McCombie W.R."/>
        </authorList>
    </citation>
    <scope>NUCLEOTIDE SEQUENCE [LARGE SCALE GENOMIC DNA]</scope>
    <source>
        <strain evidence="4">cv. Columbia</strain>
    </source>
</reference>
<dbReference type="RefSeq" id="NP_001328875.1">
    <property type="nucleotide sequence ID" value="NM_001341862.1"/>
</dbReference>
<dbReference type="GeneID" id="28720185"/>
<dbReference type="TAIR" id="AT4G27565"/>
<dbReference type="KEGG" id="ath:AT4G27565"/>
<keyword evidence="1" id="KW-0472">Membrane</keyword>
<dbReference type="Araport" id="AT4G27565"/>
<name>A0A1P8B5Z9_ARATH</name>
<evidence type="ECO:0000313" key="4">
    <source>
        <dbReference type="Proteomes" id="UP000006548"/>
    </source>
</evidence>
<dbReference type="AlphaFoldDB" id="A0A1P8B5Z9"/>